<evidence type="ECO:0000313" key="1">
    <source>
        <dbReference type="EMBL" id="GHC47825.1"/>
    </source>
</evidence>
<reference evidence="1" key="1">
    <citation type="journal article" date="2014" name="Int. J. Syst. Evol. Microbiol.">
        <title>Complete genome sequence of Corynebacterium casei LMG S-19264T (=DSM 44701T), isolated from a smear-ripened cheese.</title>
        <authorList>
            <consortium name="US DOE Joint Genome Institute (JGI-PGF)"/>
            <person name="Walter F."/>
            <person name="Albersmeier A."/>
            <person name="Kalinowski J."/>
            <person name="Ruckert C."/>
        </authorList>
    </citation>
    <scope>NUCLEOTIDE SEQUENCE</scope>
    <source>
        <strain evidence="1">JCM 4633</strain>
    </source>
</reference>
<name>A0A918WHX3_STRCJ</name>
<sequence length="147" mass="15771">MWIKPRTLASMPRHPKKPRRLVADGRAYLWTLRHSHRAVDGGRSADCRETLTLYPQPAGTGGPLRIVFADGPDRYVPGGAPMGSGDVGYVRGGSLNLHEPGAVRALLDAASARGWRPGERRAVEVDGWLLLEEAAAARARDAGTTGP</sequence>
<dbReference type="EMBL" id="BMVB01000006">
    <property type="protein sequence ID" value="GHC47825.1"/>
    <property type="molecule type" value="Genomic_DNA"/>
</dbReference>
<evidence type="ECO:0000313" key="2">
    <source>
        <dbReference type="Proteomes" id="UP000646244"/>
    </source>
</evidence>
<organism evidence="1 2">
    <name type="scientific">Streptomyces cinnamoneus</name>
    <name type="common">Streptoverticillium cinnamoneum</name>
    <dbReference type="NCBI Taxonomy" id="53446"/>
    <lineage>
        <taxon>Bacteria</taxon>
        <taxon>Bacillati</taxon>
        <taxon>Actinomycetota</taxon>
        <taxon>Actinomycetes</taxon>
        <taxon>Kitasatosporales</taxon>
        <taxon>Streptomycetaceae</taxon>
        <taxon>Streptomyces</taxon>
        <taxon>Streptomyces cinnamoneus group</taxon>
    </lineage>
</organism>
<comment type="caution">
    <text evidence="1">The sequence shown here is derived from an EMBL/GenBank/DDBJ whole genome shotgun (WGS) entry which is preliminary data.</text>
</comment>
<dbReference type="AlphaFoldDB" id="A0A918WHX3"/>
<proteinExistence type="predicted"/>
<gene>
    <name evidence="1" type="ORF">GCM10010507_24290</name>
</gene>
<accession>A0A918WHX3</accession>
<protein>
    <submittedName>
        <fullName evidence="1">Uncharacterized protein</fullName>
    </submittedName>
</protein>
<reference evidence="1" key="2">
    <citation type="submission" date="2020-09" db="EMBL/GenBank/DDBJ databases">
        <authorList>
            <person name="Sun Q."/>
            <person name="Ohkuma M."/>
        </authorList>
    </citation>
    <scope>NUCLEOTIDE SEQUENCE</scope>
    <source>
        <strain evidence="1">JCM 4633</strain>
    </source>
</reference>
<dbReference type="Proteomes" id="UP000646244">
    <property type="component" value="Unassembled WGS sequence"/>
</dbReference>